<evidence type="ECO:0000259" key="2">
    <source>
        <dbReference type="Pfam" id="PF00171"/>
    </source>
</evidence>
<dbReference type="InterPro" id="IPR015590">
    <property type="entry name" value="Aldehyde_DH_dom"/>
</dbReference>
<name>A0AA38S4L9_9PEZI</name>
<dbReference type="SUPFAM" id="SSF53720">
    <property type="entry name" value="ALDH-like"/>
    <property type="match status" value="1"/>
</dbReference>
<keyword evidence="1" id="KW-0812">Transmembrane</keyword>
<dbReference type="InterPro" id="IPR016161">
    <property type="entry name" value="Ald_DH/histidinol_DH"/>
</dbReference>
<feature type="domain" description="Aldehyde dehydrogenase" evidence="2">
    <location>
        <begin position="24"/>
        <end position="141"/>
    </location>
</feature>
<dbReference type="Pfam" id="PF00171">
    <property type="entry name" value="Aldedh"/>
    <property type="match status" value="1"/>
</dbReference>
<evidence type="ECO:0000313" key="3">
    <source>
        <dbReference type="EMBL" id="KAJ9156074.1"/>
    </source>
</evidence>
<feature type="transmembrane region" description="Helical" evidence="1">
    <location>
        <begin position="460"/>
        <end position="481"/>
    </location>
</feature>
<accession>A0AA38S4L9</accession>
<sequence length="494" mass="53636">MAQGKQNTAEADVLERLTAAAIDNRAHNVRYRQYQLSSLYTFLCQNGDAVCKLIAQDSGYTREETEVEYYMTMSSIRSLFDQLDLDTALEQEYAVSKNKDKTYGRVPIGIVVIRPGAHSRLFSIMSPLAAAIAAGNCAVVELPQNLRALDSFLRSSLTVLDNDAFALLASKITDAGFLSKCLIVDQTAPARDLARTLAQSDQELCIAVVDRTADVAQAVDDICLARFAFGGRSPYAPDLVVVNEWIRDEFVAACLQRMTHEVASGTFNNETATRQQQQPNGSANGQERVLFDTSHVSLIDVNRNAKISKTTGCRLAITSTTGLIDAVAIASKQPSAPLLAVYTFADMLTCNFLGQQIDAQVAVANEIPVSLLVGPPRPLTPVSPNDLDLRYEPAMMSKPKPEQVRHSLPAVATLMAGLINSKASNATNENVVRQLRKQAIKPLRLIGQESGSSMGFFDQGLITGLVAFVLPSLAVVGYGVLKIVQIGWRYYQAA</sequence>
<dbReference type="Proteomes" id="UP001174694">
    <property type="component" value="Unassembled WGS sequence"/>
</dbReference>
<dbReference type="InterPro" id="IPR016162">
    <property type="entry name" value="Ald_DH_N"/>
</dbReference>
<comment type="caution">
    <text evidence="3">The sequence shown here is derived from an EMBL/GenBank/DDBJ whole genome shotgun (WGS) entry which is preliminary data.</text>
</comment>
<keyword evidence="4" id="KW-1185">Reference proteome</keyword>
<gene>
    <name evidence="3" type="ORF">NKR23_g799</name>
</gene>
<dbReference type="Gene3D" id="3.40.309.10">
    <property type="entry name" value="Aldehyde Dehydrogenase, Chain A, domain 2"/>
    <property type="match status" value="1"/>
</dbReference>
<dbReference type="PANTHER" id="PTHR43111">
    <property type="entry name" value="ALDEHYDE DEHYDROGENASE B-RELATED"/>
    <property type="match status" value="1"/>
</dbReference>
<dbReference type="AlphaFoldDB" id="A0AA38S4L9"/>
<keyword evidence="1" id="KW-1133">Transmembrane helix</keyword>
<dbReference type="Gene3D" id="3.40.605.10">
    <property type="entry name" value="Aldehyde Dehydrogenase, Chain A, domain 1"/>
    <property type="match status" value="1"/>
</dbReference>
<dbReference type="InterPro" id="IPR016163">
    <property type="entry name" value="Ald_DH_C"/>
</dbReference>
<dbReference type="PANTHER" id="PTHR43111:SF1">
    <property type="entry name" value="ALDEHYDE DEHYDROGENASE B-RELATED"/>
    <property type="match status" value="1"/>
</dbReference>
<reference evidence="3" key="1">
    <citation type="submission" date="2022-07" db="EMBL/GenBank/DDBJ databases">
        <title>Fungi with potential for degradation of polypropylene.</title>
        <authorList>
            <person name="Gostincar C."/>
        </authorList>
    </citation>
    <scope>NUCLEOTIDE SEQUENCE</scope>
    <source>
        <strain evidence="3">EXF-13308</strain>
    </source>
</reference>
<dbReference type="GO" id="GO:0016620">
    <property type="term" value="F:oxidoreductase activity, acting on the aldehyde or oxo group of donors, NAD or NADP as acceptor"/>
    <property type="evidence" value="ECO:0007669"/>
    <property type="project" value="InterPro"/>
</dbReference>
<proteinExistence type="predicted"/>
<keyword evidence="1" id="KW-0472">Membrane</keyword>
<evidence type="ECO:0000256" key="1">
    <source>
        <dbReference type="SAM" id="Phobius"/>
    </source>
</evidence>
<protein>
    <submittedName>
        <fullName evidence="3">Aldehyde dehydrogenase</fullName>
    </submittedName>
</protein>
<evidence type="ECO:0000313" key="4">
    <source>
        <dbReference type="Proteomes" id="UP001174694"/>
    </source>
</evidence>
<organism evidence="3 4">
    <name type="scientific">Pleurostoma richardsiae</name>
    <dbReference type="NCBI Taxonomy" id="41990"/>
    <lineage>
        <taxon>Eukaryota</taxon>
        <taxon>Fungi</taxon>
        <taxon>Dikarya</taxon>
        <taxon>Ascomycota</taxon>
        <taxon>Pezizomycotina</taxon>
        <taxon>Sordariomycetes</taxon>
        <taxon>Sordariomycetidae</taxon>
        <taxon>Calosphaeriales</taxon>
        <taxon>Pleurostomataceae</taxon>
        <taxon>Pleurostoma</taxon>
    </lineage>
</organism>
<dbReference type="EMBL" id="JANBVO010000002">
    <property type="protein sequence ID" value="KAJ9156074.1"/>
    <property type="molecule type" value="Genomic_DNA"/>
</dbReference>